<dbReference type="Proteomes" id="UP000189462">
    <property type="component" value="Unassembled WGS sequence"/>
</dbReference>
<dbReference type="EMBL" id="MVBK01000060">
    <property type="protein sequence ID" value="OOG23599.1"/>
    <property type="molecule type" value="Genomic_DNA"/>
</dbReference>
<evidence type="ECO:0000313" key="1">
    <source>
        <dbReference type="EMBL" id="OOG23599.1"/>
    </source>
</evidence>
<comment type="caution">
    <text evidence="1">The sequence shown here is derived from an EMBL/GenBank/DDBJ whole genome shotgun (WGS) entry which is preliminary data.</text>
</comment>
<sequence>MEQLQGDRRRLTRPQFRTFVDQAACRSPWSDLLQQIYLGDETFVDHMQTRMNTPDTNLNVPRAQ</sequence>
<organism evidence="1 2">
    <name type="scientific">Thioalkalivibrio denitrificans</name>
    <dbReference type="NCBI Taxonomy" id="108003"/>
    <lineage>
        <taxon>Bacteria</taxon>
        <taxon>Pseudomonadati</taxon>
        <taxon>Pseudomonadota</taxon>
        <taxon>Gammaproteobacteria</taxon>
        <taxon>Chromatiales</taxon>
        <taxon>Ectothiorhodospiraceae</taxon>
        <taxon>Thioalkalivibrio</taxon>
    </lineage>
</organism>
<dbReference type="AlphaFoldDB" id="A0A1V3NEQ7"/>
<protein>
    <submittedName>
        <fullName evidence="1">Uncharacterized protein</fullName>
    </submittedName>
</protein>
<evidence type="ECO:0000313" key="2">
    <source>
        <dbReference type="Proteomes" id="UP000189462"/>
    </source>
</evidence>
<gene>
    <name evidence="1" type="ORF">B1C78_10755</name>
</gene>
<keyword evidence="2" id="KW-1185">Reference proteome</keyword>
<accession>A0A1V3NEQ7</accession>
<name>A0A1V3NEQ7_9GAMM</name>
<reference evidence="1 2" key="1">
    <citation type="submission" date="2017-02" db="EMBL/GenBank/DDBJ databases">
        <title>Genomic diversity within the haloalkaliphilic genus Thioalkalivibrio.</title>
        <authorList>
            <person name="Ahn A.-C."/>
            <person name="Meier-Kolthoff J."/>
            <person name="Overmars L."/>
            <person name="Richter M."/>
            <person name="Woyke T."/>
            <person name="Sorokin D.Y."/>
            <person name="Muyzer G."/>
        </authorList>
    </citation>
    <scope>NUCLEOTIDE SEQUENCE [LARGE SCALE GENOMIC DNA]</scope>
    <source>
        <strain evidence="1 2">ALJD</strain>
    </source>
</reference>
<proteinExistence type="predicted"/>